<keyword evidence="1" id="KW-0812">Transmembrane</keyword>
<gene>
    <name evidence="2" type="ORF">M8523_22140</name>
</gene>
<keyword evidence="1" id="KW-0472">Membrane</keyword>
<dbReference type="RefSeq" id="WP_282587091.1">
    <property type="nucleotide sequence ID" value="NZ_JAMOIM010000017.1"/>
</dbReference>
<feature type="transmembrane region" description="Helical" evidence="1">
    <location>
        <begin position="45"/>
        <end position="65"/>
    </location>
</feature>
<reference evidence="2" key="1">
    <citation type="submission" date="2022-05" db="EMBL/GenBank/DDBJ databases">
        <authorList>
            <person name="Pankratov T."/>
        </authorList>
    </citation>
    <scope>NUCLEOTIDE SEQUENCE</scope>
    <source>
        <strain evidence="2">BP6-180914</strain>
    </source>
</reference>
<sequence length="90" mass="9519">MNAEAGWPINVRPISLEDLENLGIGHDGTLYWAGRPMVMQQRSILTWRQTFVASLVVVVAILGGVTGSTLVLSGGGGSACGWVRPVQTTP</sequence>
<dbReference type="AlphaFoldDB" id="A0AA41YZ03"/>
<dbReference type="Proteomes" id="UP001165667">
    <property type="component" value="Unassembled WGS sequence"/>
</dbReference>
<organism evidence="2 3">
    <name type="scientific">Lichenifustis flavocetrariae</name>
    <dbReference type="NCBI Taxonomy" id="2949735"/>
    <lineage>
        <taxon>Bacteria</taxon>
        <taxon>Pseudomonadati</taxon>
        <taxon>Pseudomonadota</taxon>
        <taxon>Alphaproteobacteria</taxon>
        <taxon>Hyphomicrobiales</taxon>
        <taxon>Lichenihabitantaceae</taxon>
        <taxon>Lichenifustis</taxon>
    </lineage>
</organism>
<proteinExistence type="predicted"/>
<name>A0AA41YZ03_9HYPH</name>
<evidence type="ECO:0000313" key="3">
    <source>
        <dbReference type="Proteomes" id="UP001165667"/>
    </source>
</evidence>
<evidence type="ECO:0000313" key="2">
    <source>
        <dbReference type="EMBL" id="MCW6510719.1"/>
    </source>
</evidence>
<keyword evidence="3" id="KW-1185">Reference proteome</keyword>
<dbReference type="EMBL" id="JAMOIM010000017">
    <property type="protein sequence ID" value="MCW6510719.1"/>
    <property type="molecule type" value="Genomic_DNA"/>
</dbReference>
<comment type="caution">
    <text evidence="2">The sequence shown here is derived from an EMBL/GenBank/DDBJ whole genome shotgun (WGS) entry which is preliminary data.</text>
</comment>
<accession>A0AA41YZ03</accession>
<evidence type="ECO:0000256" key="1">
    <source>
        <dbReference type="SAM" id="Phobius"/>
    </source>
</evidence>
<protein>
    <submittedName>
        <fullName evidence="2">Uncharacterized protein</fullName>
    </submittedName>
</protein>
<keyword evidence="1" id="KW-1133">Transmembrane helix</keyword>